<evidence type="ECO:0000256" key="1">
    <source>
        <dbReference type="SAM" id="MobiDB-lite"/>
    </source>
</evidence>
<dbReference type="OrthoDB" id="10583291at2759"/>
<comment type="caution">
    <text evidence="2">The sequence shown here is derived from an EMBL/GenBank/DDBJ whole genome shotgun (WGS) entry which is preliminary data.</text>
</comment>
<proteinExistence type="predicted"/>
<evidence type="ECO:0000313" key="2">
    <source>
        <dbReference type="EMBL" id="RIB30976.1"/>
    </source>
</evidence>
<keyword evidence="3" id="KW-1185">Reference proteome</keyword>
<accession>A0A397WEB3</accession>
<dbReference type="Proteomes" id="UP000266673">
    <property type="component" value="Unassembled WGS sequence"/>
</dbReference>
<reference evidence="2 3" key="1">
    <citation type="submission" date="2018-06" db="EMBL/GenBank/DDBJ databases">
        <title>Comparative genomics reveals the genomic features of Rhizophagus irregularis, R. cerebriforme, R. diaphanum and Gigaspora rosea, and their symbiotic lifestyle signature.</title>
        <authorList>
            <person name="Morin E."/>
            <person name="San Clemente H."/>
            <person name="Chen E.C.H."/>
            <person name="De La Providencia I."/>
            <person name="Hainaut M."/>
            <person name="Kuo A."/>
            <person name="Kohler A."/>
            <person name="Murat C."/>
            <person name="Tang N."/>
            <person name="Roy S."/>
            <person name="Loubradou J."/>
            <person name="Henrissat B."/>
            <person name="Grigoriev I.V."/>
            <person name="Corradi N."/>
            <person name="Roux C."/>
            <person name="Martin F.M."/>
        </authorList>
    </citation>
    <scope>NUCLEOTIDE SEQUENCE [LARGE SCALE GENOMIC DNA]</scope>
    <source>
        <strain evidence="2 3">DAOM 194757</strain>
    </source>
</reference>
<feature type="region of interest" description="Disordered" evidence="1">
    <location>
        <begin position="135"/>
        <end position="203"/>
    </location>
</feature>
<evidence type="ECO:0000313" key="3">
    <source>
        <dbReference type="Proteomes" id="UP000266673"/>
    </source>
</evidence>
<organism evidence="2 3">
    <name type="scientific">Gigaspora rosea</name>
    <dbReference type="NCBI Taxonomy" id="44941"/>
    <lineage>
        <taxon>Eukaryota</taxon>
        <taxon>Fungi</taxon>
        <taxon>Fungi incertae sedis</taxon>
        <taxon>Mucoromycota</taxon>
        <taxon>Glomeromycotina</taxon>
        <taxon>Glomeromycetes</taxon>
        <taxon>Diversisporales</taxon>
        <taxon>Gigasporaceae</taxon>
        <taxon>Gigaspora</taxon>
    </lineage>
</organism>
<sequence length="203" mass="23483">MANPNQPTSTSDLVNQLAQLLQQLQIALTSKQAESHQRPWKEPLNTMRSPKKEYIRKLFLKSDVKRLDKRCNALFTALTSEQHGEFLEIINKKFPEALNDKQIPEALEFSIKVLENMIENKRELSPKEKPIVAEVLEPYSTTPRDEMTGHIKRKAKKEKPKNGEQKSSRERINDSNDQKKNNKKDISENRKIIDDPENPLGDI</sequence>
<gene>
    <name evidence="2" type="ORF">C2G38_2151097</name>
</gene>
<dbReference type="AlphaFoldDB" id="A0A397WEB3"/>
<feature type="compositionally biased region" description="Basic and acidic residues" evidence="1">
    <location>
        <begin position="160"/>
        <end position="194"/>
    </location>
</feature>
<dbReference type="EMBL" id="QKWP01000001">
    <property type="protein sequence ID" value="RIB30976.1"/>
    <property type="molecule type" value="Genomic_DNA"/>
</dbReference>
<name>A0A397WEB3_9GLOM</name>
<protein>
    <submittedName>
        <fullName evidence="2">Uncharacterized protein</fullName>
    </submittedName>
</protein>
<feature type="compositionally biased region" description="Basic residues" evidence="1">
    <location>
        <begin position="150"/>
        <end position="159"/>
    </location>
</feature>